<evidence type="ECO:0000313" key="6">
    <source>
        <dbReference type="Proteomes" id="UP000001887"/>
    </source>
</evidence>
<keyword evidence="2" id="KW-0238">DNA-binding</keyword>
<dbReference type="STRING" id="530564.Psta_3579"/>
<dbReference type="GO" id="GO:0003677">
    <property type="term" value="F:DNA binding"/>
    <property type="evidence" value="ECO:0007669"/>
    <property type="project" value="UniProtKB-KW"/>
</dbReference>
<evidence type="ECO:0000256" key="1">
    <source>
        <dbReference type="ARBA" id="ARBA00023015"/>
    </source>
</evidence>
<dbReference type="OrthoDB" id="32523at2"/>
<dbReference type="PRINTS" id="PR00598">
    <property type="entry name" value="HTHMARR"/>
</dbReference>
<dbReference type="InterPro" id="IPR036390">
    <property type="entry name" value="WH_DNA-bd_sf"/>
</dbReference>
<reference evidence="5 6" key="1">
    <citation type="journal article" date="2009" name="Stand. Genomic Sci.">
        <title>Complete genome sequence of Pirellula staleyi type strain (ATCC 27377).</title>
        <authorList>
            <person name="Clum A."/>
            <person name="Tindall B.J."/>
            <person name="Sikorski J."/>
            <person name="Ivanova N."/>
            <person name="Mavrommatis K."/>
            <person name="Lucas S."/>
            <person name="Glavina del Rio T."/>
            <person name="Nolan M."/>
            <person name="Chen F."/>
            <person name="Tice H."/>
            <person name="Pitluck S."/>
            <person name="Cheng J.F."/>
            <person name="Chertkov O."/>
            <person name="Brettin T."/>
            <person name="Han C."/>
            <person name="Detter J.C."/>
            <person name="Kuske C."/>
            <person name="Bruce D."/>
            <person name="Goodwin L."/>
            <person name="Ovchinikova G."/>
            <person name="Pati A."/>
            <person name="Mikhailova N."/>
            <person name="Chen A."/>
            <person name="Palaniappan K."/>
            <person name="Land M."/>
            <person name="Hauser L."/>
            <person name="Chang Y.J."/>
            <person name="Jeffries C.D."/>
            <person name="Chain P."/>
            <person name="Rohde M."/>
            <person name="Goker M."/>
            <person name="Bristow J."/>
            <person name="Eisen J.A."/>
            <person name="Markowitz V."/>
            <person name="Hugenholtz P."/>
            <person name="Kyrpides N.C."/>
            <person name="Klenk H.P."/>
            <person name="Lapidus A."/>
        </authorList>
    </citation>
    <scope>NUCLEOTIDE SEQUENCE [LARGE SCALE GENOMIC DNA]</scope>
    <source>
        <strain evidence="6">ATCC 27377 / DSM 6068 / ICPB 4128</strain>
    </source>
</reference>
<evidence type="ECO:0000259" key="4">
    <source>
        <dbReference type="PROSITE" id="PS50995"/>
    </source>
</evidence>
<dbReference type="SUPFAM" id="SSF46785">
    <property type="entry name" value="Winged helix' DNA-binding domain"/>
    <property type="match status" value="1"/>
</dbReference>
<dbReference type="InterPro" id="IPR039422">
    <property type="entry name" value="MarR/SlyA-like"/>
</dbReference>
<evidence type="ECO:0000256" key="2">
    <source>
        <dbReference type="ARBA" id="ARBA00023125"/>
    </source>
</evidence>
<name>D2QZ48_PIRSD</name>
<evidence type="ECO:0000313" key="5">
    <source>
        <dbReference type="EMBL" id="ADB18240.1"/>
    </source>
</evidence>
<dbReference type="GO" id="GO:0006950">
    <property type="term" value="P:response to stress"/>
    <property type="evidence" value="ECO:0007669"/>
    <property type="project" value="TreeGrafter"/>
</dbReference>
<gene>
    <name evidence="5" type="ordered locus">Psta_3579</name>
</gene>
<keyword evidence="1" id="KW-0805">Transcription regulation</keyword>
<dbReference type="EMBL" id="CP001848">
    <property type="protein sequence ID" value="ADB18240.1"/>
    <property type="molecule type" value="Genomic_DNA"/>
</dbReference>
<dbReference type="Proteomes" id="UP000001887">
    <property type="component" value="Chromosome"/>
</dbReference>
<dbReference type="Pfam" id="PF12802">
    <property type="entry name" value="MarR_2"/>
    <property type="match status" value="1"/>
</dbReference>
<dbReference type="GO" id="GO:0003700">
    <property type="term" value="F:DNA-binding transcription factor activity"/>
    <property type="evidence" value="ECO:0007669"/>
    <property type="project" value="InterPro"/>
</dbReference>
<dbReference type="InterPro" id="IPR000835">
    <property type="entry name" value="HTH_MarR-typ"/>
</dbReference>
<evidence type="ECO:0000256" key="3">
    <source>
        <dbReference type="ARBA" id="ARBA00023163"/>
    </source>
</evidence>
<feature type="domain" description="HTH marR-type" evidence="4">
    <location>
        <begin position="7"/>
        <end position="139"/>
    </location>
</feature>
<dbReference type="InterPro" id="IPR036388">
    <property type="entry name" value="WH-like_DNA-bd_sf"/>
</dbReference>
<dbReference type="AlphaFoldDB" id="D2QZ48"/>
<sequence length="192" mass="21867" precursor="true">MLEHDFHDSIGCWVGMTARAFERALNEELAPHGITFQQWQVLAWLAFEGELSQAQLAQRLRVEAPTLVGILDRMERDMWIERVVAAGDRRKKLIRPMPKVKPVWERILAAARSVRMRATQGVSAVELEQVRLILERLRLNLSGEDELQTTPRPAAQPARDDLGREVLELTEEIVRSSQRAAVPPMVLEPHSP</sequence>
<dbReference type="SMART" id="SM00347">
    <property type="entry name" value="HTH_MARR"/>
    <property type="match status" value="1"/>
</dbReference>
<accession>D2QZ48</accession>
<dbReference type="eggNOG" id="COG1846">
    <property type="taxonomic scope" value="Bacteria"/>
</dbReference>
<proteinExistence type="predicted"/>
<dbReference type="PROSITE" id="PS50995">
    <property type="entry name" value="HTH_MARR_2"/>
    <property type="match status" value="1"/>
</dbReference>
<dbReference type="HOGENOM" id="CLU_083287_18_6_0"/>
<dbReference type="PANTHER" id="PTHR33164:SF64">
    <property type="entry name" value="TRANSCRIPTIONAL REGULATOR SLYA"/>
    <property type="match status" value="1"/>
</dbReference>
<dbReference type="KEGG" id="psl:Psta_3579"/>
<dbReference type="PANTHER" id="PTHR33164">
    <property type="entry name" value="TRANSCRIPTIONAL REGULATOR, MARR FAMILY"/>
    <property type="match status" value="1"/>
</dbReference>
<organism evidence="5 6">
    <name type="scientific">Pirellula staleyi (strain ATCC 27377 / DSM 6068 / ICPB 4128)</name>
    <name type="common">Pirella staleyi</name>
    <dbReference type="NCBI Taxonomy" id="530564"/>
    <lineage>
        <taxon>Bacteria</taxon>
        <taxon>Pseudomonadati</taxon>
        <taxon>Planctomycetota</taxon>
        <taxon>Planctomycetia</taxon>
        <taxon>Pirellulales</taxon>
        <taxon>Pirellulaceae</taxon>
        <taxon>Pirellula</taxon>
    </lineage>
</organism>
<protein>
    <submittedName>
        <fullName evidence="5">Transcriptional regulator, MarR family</fullName>
    </submittedName>
</protein>
<keyword evidence="3" id="KW-0804">Transcription</keyword>
<dbReference type="Gene3D" id="1.10.10.10">
    <property type="entry name" value="Winged helix-like DNA-binding domain superfamily/Winged helix DNA-binding domain"/>
    <property type="match status" value="1"/>
</dbReference>
<keyword evidence="6" id="KW-1185">Reference proteome</keyword>